<keyword evidence="5" id="KW-0812">Transmembrane</keyword>
<feature type="domain" description="RING-type" evidence="6">
    <location>
        <begin position="352"/>
        <end position="390"/>
    </location>
</feature>
<dbReference type="STRING" id="2015173.A0A026WPG8"/>
<proteinExistence type="predicted"/>
<dbReference type="GO" id="GO:0008270">
    <property type="term" value="F:zinc ion binding"/>
    <property type="evidence" value="ECO:0007669"/>
    <property type="project" value="UniProtKB-KW"/>
</dbReference>
<dbReference type="PANTHER" id="PTHR22763:SF190">
    <property type="entry name" value="RING FINGER PROTEIN 24"/>
    <property type="match status" value="1"/>
</dbReference>
<feature type="transmembrane region" description="Helical" evidence="5">
    <location>
        <begin position="205"/>
        <end position="223"/>
    </location>
</feature>
<evidence type="ECO:0000256" key="4">
    <source>
        <dbReference type="PROSITE-ProRule" id="PRU00175"/>
    </source>
</evidence>
<reference evidence="7 9" key="1">
    <citation type="journal article" date="2014" name="Curr. Biol.">
        <title>The genome of the clonal raider ant Cerapachys biroi.</title>
        <authorList>
            <person name="Oxley P.R."/>
            <person name="Ji L."/>
            <person name="Fetter-Pruneda I."/>
            <person name="McKenzie S.K."/>
            <person name="Li C."/>
            <person name="Hu H."/>
            <person name="Zhang G."/>
            <person name="Kronauer D.J."/>
        </authorList>
    </citation>
    <scope>NUCLEOTIDE SEQUENCE [LARGE SCALE GENOMIC DNA]</scope>
</reference>
<evidence type="ECO:0000313" key="8">
    <source>
        <dbReference type="EMBL" id="RLU24668.1"/>
    </source>
</evidence>
<dbReference type="InterPro" id="IPR050731">
    <property type="entry name" value="HRD1_E3_ubiq-ligases"/>
</dbReference>
<reference evidence="8" key="3">
    <citation type="submission" date="2018-07" db="EMBL/GenBank/DDBJ databases">
        <authorList>
            <person name="Mckenzie S.K."/>
            <person name="Kronauer D.J.C."/>
        </authorList>
    </citation>
    <scope>NUCLEOTIDE SEQUENCE</scope>
    <source>
        <strain evidence="8">Clonal line C1</strain>
    </source>
</reference>
<dbReference type="SUPFAM" id="SSF57850">
    <property type="entry name" value="RING/U-box"/>
    <property type="match status" value="1"/>
</dbReference>
<protein>
    <submittedName>
        <fullName evidence="7">RING finger protein</fullName>
    </submittedName>
</protein>
<organism evidence="7 9">
    <name type="scientific">Ooceraea biroi</name>
    <name type="common">Clonal raider ant</name>
    <name type="synonym">Cerapachys biroi</name>
    <dbReference type="NCBI Taxonomy" id="2015173"/>
    <lineage>
        <taxon>Eukaryota</taxon>
        <taxon>Metazoa</taxon>
        <taxon>Ecdysozoa</taxon>
        <taxon>Arthropoda</taxon>
        <taxon>Hexapoda</taxon>
        <taxon>Insecta</taxon>
        <taxon>Pterygota</taxon>
        <taxon>Neoptera</taxon>
        <taxon>Endopterygota</taxon>
        <taxon>Hymenoptera</taxon>
        <taxon>Apocrita</taxon>
        <taxon>Aculeata</taxon>
        <taxon>Formicoidea</taxon>
        <taxon>Formicidae</taxon>
        <taxon>Dorylinae</taxon>
        <taxon>Ooceraea</taxon>
    </lineage>
</organism>
<sequence>MYLIVSFQTIKMGMIARVRRRVRANSLTVDKEKTAQSVCLLSAVLLLPYCPRGPLPLLPSPAPVLYSALVLPVVLSANYRYPVPTLKTLAEAAKGGAKRAWHPLNCFLRRLYAPVDRAENLFLKMRNLSVMANQIVFLILADKVLLPQQRLTCLYTLMFYNVIAYCVSYIKELIQKEDWSPYVTLTERSKIKHLAMSATKIVLEWTKAVTFVVTLTFMLLVFGLEQGLDHYKPSLIYTVVTWLYYSATERVFVEMFPTILGFLQLEALENIENLYAPVILRCFTISMSAFFSILLLPSASWRFLMVATYLNAYLRWKELMQNSGAVLRREREVLNRYRKATLEEIERFDDVCAVCLCSMAKARVTPCHHLFHADCLRQCLKTSDNCPMCKRELKFD</sequence>
<evidence type="ECO:0000256" key="1">
    <source>
        <dbReference type="ARBA" id="ARBA00022723"/>
    </source>
</evidence>
<evidence type="ECO:0000313" key="9">
    <source>
        <dbReference type="Proteomes" id="UP000053097"/>
    </source>
</evidence>
<evidence type="ECO:0000256" key="3">
    <source>
        <dbReference type="ARBA" id="ARBA00022833"/>
    </source>
</evidence>
<dbReference type="EMBL" id="QOIP01000003">
    <property type="protein sequence ID" value="RLU24668.1"/>
    <property type="molecule type" value="Genomic_DNA"/>
</dbReference>
<feature type="transmembrane region" description="Helical" evidence="5">
    <location>
        <begin position="273"/>
        <end position="296"/>
    </location>
</feature>
<evidence type="ECO:0000256" key="5">
    <source>
        <dbReference type="SAM" id="Phobius"/>
    </source>
</evidence>
<dbReference type="OrthoDB" id="4752984at2759"/>
<dbReference type="GO" id="GO:0061630">
    <property type="term" value="F:ubiquitin protein ligase activity"/>
    <property type="evidence" value="ECO:0007669"/>
    <property type="project" value="TreeGrafter"/>
</dbReference>
<dbReference type="InterPro" id="IPR013083">
    <property type="entry name" value="Znf_RING/FYVE/PHD"/>
</dbReference>
<keyword evidence="5" id="KW-0472">Membrane</keyword>
<evidence type="ECO:0000259" key="6">
    <source>
        <dbReference type="PROSITE" id="PS50089"/>
    </source>
</evidence>
<dbReference type="GO" id="GO:0043161">
    <property type="term" value="P:proteasome-mediated ubiquitin-dependent protein catabolic process"/>
    <property type="evidence" value="ECO:0007669"/>
    <property type="project" value="TreeGrafter"/>
</dbReference>
<keyword evidence="5" id="KW-1133">Transmembrane helix</keyword>
<name>A0A026WPG8_OOCBI</name>
<gene>
    <name evidence="8" type="ORF">DMN91_002757</name>
    <name evidence="7" type="ORF">X777_00970</name>
</gene>
<dbReference type="Pfam" id="PF13639">
    <property type="entry name" value="zf-RING_2"/>
    <property type="match status" value="1"/>
</dbReference>
<keyword evidence="1" id="KW-0479">Metal-binding</keyword>
<dbReference type="SMART" id="SM00184">
    <property type="entry name" value="RING"/>
    <property type="match status" value="1"/>
</dbReference>
<dbReference type="InterPro" id="IPR001841">
    <property type="entry name" value="Znf_RING"/>
</dbReference>
<dbReference type="OMA" id="KIKHLAM"/>
<dbReference type="PROSITE" id="PS50089">
    <property type="entry name" value="ZF_RING_2"/>
    <property type="match status" value="1"/>
</dbReference>
<accession>A0A026WPG8</accession>
<dbReference type="Proteomes" id="UP000279307">
    <property type="component" value="Chromosome 3"/>
</dbReference>
<keyword evidence="9" id="KW-1185">Reference proteome</keyword>
<dbReference type="Gene3D" id="3.30.40.10">
    <property type="entry name" value="Zinc/RING finger domain, C3HC4 (zinc finger)"/>
    <property type="match status" value="1"/>
</dbReference>
<dbReference type="EMBL" id="KK107139">
    <property type="protein sequence ID" value="EZA57868.1"/>
    <property type="molecule type" value="Genomic_DNA"/>
</dbReference>
<dbReference type="GO" id="GO:0012505">
    <property type="term" value="C:endomembrane system"/>
    <property type="evidence" value="ECO:0007669"/>
    <property type="project" value="TreeGrafter"/>
</dbReference>
<evidence type="ECO:0000313" key="10">
    <source>
        <dbReference type="Proteomes" id="UP000279307"/>
    </source>
</evidence>
<keyword evidence="2 4" id="KW-0863">Zinc-finger</keyword>
<keyword evidence="3" id="KW-0862">Zinc</keyword>
<dbReference type="AlphaFoldDB" id="A0A026WPG8"/>
<dbReference type="PANTHER" id="PTHR22763">
    <property type="entry name" value="RING ZINC FINGER PROTEIN"/>
    <property type="match status" value="1"/>
</dbReference>
<dbReference type="Proteomes" id="UP000053097">
    <property type="component" value="Unassembled WGS sequence"/>
</dbReference>
<reference evidence="8 10" key="2">
    <citation type="journal article" date="2018" name="Genome Res.">
        <title>The genomic architecture and molecular evolution of ant odorant receptors.</title>
        <authorList>
            <person name="McKenzie S.K."/>
            <person name="Kronauer D.J.C."/>
        </authorList>
    </citation>
    <scope>NUCLEOTIDE SEQUENCE [LARGE SCALE GENOMIC DNA]</scope>
    <source>
        <strain evidence="8">Clonal line C1</strain>
    </source>
</reference>
<evidence type="ECO:0000313" key="7">
    <source>
        <dbReference type="EMBL" id="EZA57868.1"/>
    </source>
</evidence>
<evidence type="ECO:0000256" key="2">
    <source>
        <dbReference type="ARBA" id="ARBA00022771"/>
    </source>
</evidence>